<evidence type="ECO:0000256" key="1">
    <source>
        <dbReference type="SAM" id="MobiDB-lite"/>
    </source>
</evidence>
<gene>
    <name evidence="2" type="ORF">M9458_038938</name>
</gene>
<reference evidence="2 3" key="1">
    <citation type="submission" date="2024-05" db="EMBL/GenBank/DDBJ databases">
        <title>Genome sequencing and assembly of Indian major carp, Cirrhinus mrigala (Hamilton, 1822).</title>
        <authorList>
            <person name="Mohindra V."/>
            <person name="Chowdhury L.M."/>
            <person name="Lal K."/>
            <person name="Jena J.K."/>
        </authorList>
    </citation>
    <scope>NUCLEOTIDE SEQUENCE [LARGE SCALE GENOMIC DNA]</scope>
    <source>
        <strain evidence="2">CM1030</strain>
        <tissue evidence="2">Blood</tissue>
    </source>
</reference>
<protein>
    <submittedName>
        <fullName evidence="2">Uncharacterized protein</fullName>
    </submittedName>
</protein>
<accession>A0ABD0NZ85</accession>
<comment type="caution">
    <text evidence="2">The sequence shown here is derived from an EMBL/GenBank/DDBJ whole genome shotgun (WGS) entry which is preliminary data.</text>
</comment>
<evidence type="ECO:0000313" key="2">
    <source>
        <dbReference type="EMBL" id="KAL0167094.1"/>
    </source>
</evidence>
<evidence type="ECO:0000313" key="3">
    <source>
        <dbReference type="Proteomes" id="UP001529510"/>
    </source>
</evidence>
<dbReference type="EMBL" id="JAMKFB020000019">
    <property type="protein sequence ID" value="KAL0167094.1"/>
    <property type="molecule type" value="Genomic_DNA"/>
</dbReference>
<feature type="non-terminal residue" evidence="2">
    <location>
        <position position="95"/>
    </location>
</feature>
<dbReference type="Proteomes" id="UP001529510">
    <property type="component" value="Unassembled WGS sequence"/>
</dbReference>
<name>A0ABD0NZ85_CIRMR</name>
<feature type="region of interest" description="Disordered" evidence="1">
    <location>
        <begin position="1"/>
        <end position="20"/>
    </location>
</feature>
<organism evidence="2 3">
    <name type="scientific">Cirrhinus mrigala</name>
    <name type="common">Mrigala</name>
    <dbReference type="NCBI Taxonomy" id="683832"/>
    <lineage>
        <taxon>Eukaryota</taxon>
        <taxon>Metazoa</taxon>
        <taxon>Chordata</taxon>
        <taxon>Craniata</taxon>
        <taxon>Vertebrata</taxon>
        <taxon>Euteleostomi</taxon>
        <taxon>Actinopterygii</taxon>
        <taxon>Neopterygii</taxon>
        <taxon>Teleostei</taxon>
        <taxon>Ostariophysi</taxon>
        <taxon>Cypriniformes</taxon>
        <taxon>Cyprinidae</taxon>
        <taxon>Labeoninae</taxon>
        <taxon>Labeonini</taxon>
        <taxon>Cirrhinus</taxon>
    </lineage>
</organism>
<feature type="non-terminal residue" evidence="2">
    <location>
        <position position="1"/>
    </location>
</feature>
<feature type="compositionally biased region" description="Pro residues" evidence="1">
    <location>
        <begin position="1"/>
        <end position="12"/>
    </location>
</feature>
<keyword evidence="3" id="KW-1185">Reference proteome</keyword>
<sequence length="95" mass="10516">VENASPEPPPSDPGGLPLGRHTNLLRLTPLVLRGMKVFKAAERAFASLNFPITGKLRKQNRREGQVYPEMSLRNHHGRQDLPIAVAACLVARRTI</sequence>
<proteinExistence type="predicted"/>
<dbReference type="AlphaFoldDB" id="A0ABD0NZ85"/>